<dbReference type="Proteomes" id="UP001165122">
    <property type="component" value="Unassembled WGS sequence"/>
</dbReference>
<feature type="domain" description="Bromo" evidence="5">
    <location>
        <begin position="914"/>
        <end position="984"/>
    </location>
</feature>
<feature type="region of interest" description="Disordered" evidence="4">
    <location>
        <begin position="130"/>
        <end position="192"/>
    </location>
</feature>
<evidence type="ECO:0000259" key="5">
    <source>
        <dbReference type="PROSITE" id="PS50014"/>
    </source>
</evidence>
<dbReference type="InterPro" id="IPR001487">
    <property type="entry name" value="Bromodomain"/>
</dbReference>
<gene>
    <name evidence="6" type="ORF">TrLO_g15499</name>
</gene>
<accession>A0A9W6ZB26</accession>
<evidence type="ECO:0000256" key="4">
    <source>
        <dbReference type="SAM" id="MobiDB-lite"/>
    </source>
</evidence>
<dbReference type="Pfam" id="PF00439">
    <property type="entry name" value="Bromodomain"/>
    <property type="match status" value="5"/>
</dbReference>
<keyword evidence="7" id="KW-1185">Reference proteome</keyword>
<sequence>MSSLPPPLSSTLSSYLTTISSRSDPSVSRYNYLFHDPVNLTFFPTYPTHVPNPIDFATISSNLHSGHYDANVGKFWSHLELCFSNCKRFNARSDNDAKVKDRKWIDTCANQMERKRVSLMKDFNFKEKKARDALKSPPKPRARPSSSSSSSQFSTNRSLSPTLNRFTSPNNSSFSNNRAYTSTHPKEYSPNSWTPLPWSPSTRKMCLHFFSLLNRCRPAYWVTNQILKKSHKSRPEYKPRIGDRIDGLKEVELKCRLTGSENKWEQSKRSLQPNKKGVLLNQYVSAFDEVPDPRYSYLHEVVADVRRAFGNRIGVCDGTQGTDWEERELVTKMLEECEAFMSLALGGAGNHYPELCFDWRTCLRVLEHGIKTNLCHWFLYPVPSYFQGNYPHQYLEIIKQPLDFLTITNMIVTSEIKSRFVLKEKMEVVFNNCKKYYDKRPGGQQYTQMADKMLGWLNPPPPNTKPIQLFHKLSIAEMKHGRVKYPPTGDWGSYRLHKRALKNLVESFKTDTFWSGGVQHTTSLPFETLEAVRGWEGWKSVIHNPVSLKCVISRISRDSYKRVEDFEYDMVTIFDNCIMYWMRQDWSPHSELMVKFGEQGVKAFRKLYNVYMKKIRERHEEVLEPLNDRFYHLGGEARGKVTAKLNMMAQQVKREQEASAMGGNFGGAQLGGAQPVYEEVRSMRDIAEEIAKKFRMRDGKILWSFETGKANDALDAHLLGWEKDCKRWLKALLKHDWLNPAKTEKKIPLFFNVPVTKIWTQKEFSDYYFSKVKKPMDLTTVECKLRAGNYYTCTGDFLDDILLVFSNCCDANREGYDANETNAIAYHDAGEHMLKYIRQSAADYFTSGGNERWDLSPEGRERNQREMDGIFLNPAPWSCGWQVTPIPETQQQKKHNELKEWGERRIRAVMQVLKSNKYSKHFKPFYEPIYPLGYDNVIAKRADFTIIQNNLWARKYKNYYEVIEDLRLMFSNAIQYNLPTVEIDPFSKIFFDSAKFMQPILEEQINKLRLQAVERVRKLKIEEDYSLNTKYDKGEAQKEAVVIQEKKVVEAEAEKKAVQLQKIENWDRAKAGEGDVRKEEFEKIKQEEIKKVNAQKAAEQLRQREMDEKAATAAAKLAEERGIQIAVDRQAILMQAEEDMIGMGNADEAELEERELKEEEDIEKEKETRKKIYEKREEEFDKKIREEMLKAAEDLDAIMIKRGRREGTKGGGRAVKGVALKKIKKRKRQRVQKLELLWEDEDGEAENMQIDF</sequence>
<evidence type="ECO:0000256" key="2">
    <source>
        <dbReference type="PROSITE-ProRule" id="PRU00035"/>
    </source>
</evidence>
<dbReference type="SMART" id="SM00297">
    <property type="entry name" value="BROMO"/>
    <property type="match status" value="4"/>
</dbReference>
<feature type="domain" description="Bromo" evidence="5">
    <location>
        <begin position="26"/>
        <end position="97"/>
    </location>
</feature>
<organism evidence="6 7">
    <name type="scientific">Triparma laevis f. longispina</name>
    <dbReference type="NCBI Taxonomy" id="1714387"/>
    <lineage>
        <taxon>Eukaryota</taxon>
        <taxon>Sar</taxon>
        <taxon>Stramenopiles</taxon>
        <taxon>Ochrophyta</taxon>
        <taxon>Bolidophyceae</taxon>
        <taxon>Parmales</taxon>
        <taxon>Triparmaceae</taxon>
        <taxon>Triparma</taxon>
    </lineage>
</organism>
<dbReference type="GO" id="GO:0000785">
    <property type="term" value="C:chromatin"/>
    <property type="evidence" value="ECO:0007669"/>
    <property type="project" value="TreeGrafter"/>
</dbReference>
<evidence type="ECO:0000313" key="6">
    <source>
        <dbReference type="EMBL" id="GMH48971.1"/>
    </source>
</evidence>
<dbReference type="CDD" id="cd04369">
    <property type="entry name" value="Bromodomain"/>
    <property type="match status" value="5"/>
</dbReference>
<name>A0A9W6ZB26_9STRA</name>
<feature type="coiled-coil region" evidence="3">
    <location>
        <begin position="1041"/>
        <end position="1104"/>
    </location>
</feature>
<feature type="compositionally biased region" description="Low complexity" evidence="4">
    <location>
        <begin position="143"/>
        <end position="160"/>
    </location>
</feature>
<reference evidence="7" key="1">
    <citation type="journal article" date="2023" name="Commun. Biol.">
        <title>Genome analysis of Parmales, the sister group of diatoms, reveals the evolutionary specialization of diatoms from phago-mixotrophs to photoautotrophs.</title>
        <authorList>
            <person name="Ban H."/>
            <person name="Sato S."/>
            <person name="Yoshikawa S."/>
            <person name="Yamada K."/>
            <person name="Nakamura Y."/>
            <person name="Ichinomiya M."/>
            <person name="Sato N."/>
            <person name="Blanc-Mathieu R."/>
            <person name="Endo H."/>
            <person name="Kuwata A."/>
            <person name="Ogata H."/>
        </authorList>
    </citation>
    <scope>NUCLEOTIDE SEQUENCE [LARGE SCALE GENOMIC DNA]</scope>
    <source>
        <strain evidence="7">NIES 3700</strain>
    </source>
</reference>
<dbReference type="Gene3D" id="1.20.920.10">
    <property type="entry name" value="Bromodomain-like"/>
    <property type="match status" value="5"/>
</dbReference>
<protein>
    <recommendedName>
        <fullName evidence="5">Bromo domain-containing protein</fullName>
    </recommendedName>
</protein>
<keyword evidence="1 2" id="KW-0103">Bromodomain</keyword>
<evidence type="ECO:0000313" key="7">
    <source>
        <dbReference type="Proteomes" id="UP001165122"/>
    </source>
</evidence>
<feature type="domain" description="Bromo" evidence="5">
    <location>
        <begin position="518"/>
        <end position="580"/>
    </location>
</feature>
<dbReference type="AlphaFoldDB" id="A0A9W6ZB26"/>
<dbReference type="InterPro" id="IPR036427">
    <property type="entry name" value="Bromodomain-like_sf"/>
</dbReference>
<dbReference type="EMBL" id="BRXW01000377">
    <property type="protein sequence ID" value="GMH48971.1"/>
    <property type="molecule type" value="Genomic_DNA"/>
</dbReference>
<dbReference type="PRINTS" id="PR00503">
    <property type="entry name" value="BROMODOMAIN"/>
</dbReference>
<proteinExistence type="predicted"/>
<keyword evidence="3" id="KW-0175">Coiled coil</keyword>
<dbReference type="InterPro" id="IPR050935">
    <property type="entry name" value="Bromo_chromatin_reader"/>
</dbReference>
<dbReference type="GO" id="GO:0006338">
    <property type="term" value="P:chromatin remodeling"/>
    <property type="evidence" value="ECO:0007669"/>
    <property type="project" value="TreeGrafter"/>
</dbReference>
<comment type="caution">
    <text evidence="6">The sequence shown here is derived from an EMBL/GenBank/DDBJ whole genome shotgun (WGS) entry which is preliminary data.</text>
</comment>
<evidence type="ECO:0000256" key="1">
    <source>
        <dbReference type="ARBA" id="ARBA00023117"/>
    </source>
</evidence>
<feature type="coiled-coil region" evidence="3">
    <location>
        <begin position="1146"/>
        <end position="1176"/>
    </location>
</feature>
<dbReference type="PANTHER" id="PTHR22880">
    <property type="entry name" value="FALZ-RELATED BROMODOMAIN-CONTAINING PROTEINS"/>
    <property type="match status" value="1"/>
</dbReference>
<dbReference type="GO" id="GO:0005634">
    <property type="term" value="C:nucleus"/>
    <property type="evidence" value="ECO:0007669"/>
    <property type="project" value="TreeGrafter"/>
</dbReference>
<evidence type="ECO:0000256" key="3">
    <source>
        <dbReference type="SAM" id="Coils"/>
    </source>
</evidence>
<feature type="domain" description="Bromo" evidence="5">
    <location>
        <begin position="743"/>
        <end position="819"/>
    </location>
</feature>
<dbReference type="SUPFAM" id="SSF47370">
    <property type="entry name" value="Bromodomain"/>
    <property type="match status" value="5"/>
</dbReference>
<dbReference type="OrthoDB" id="21449at2759"/>
<dbReference type="PROSITE" id="PS50014">
    <property type="entry name" value="BROMODOMAIN_2"/>
    <property type="match status" value="4"/>
</dbReference>
<dbReference type="GO" id="GO:0006355">
    <property type="term" value="P:regulation of DNA-templated transcription"/>
    <property type="evidence" value="ECO:0007669"/>
    <property type="project" value="TreeGrafter"/>
</dbReference>
<feature type="compositionally biased region" description="Low complexity" evidence="4">
    <location>
        <begin position="168"/>
        <end position="177"/>
    </location>
</feature>
<feature type="compositionally biased region" description="Polar residues" evidence="4">
    <location>
        <begin position="178"/>
        <end position="192"/>
    </location>
</feature>
<dbReference type="PANTHER" id="PTHR22880:SF225">
    <property type="entry name" value="BROMODOMAIN-CONTAINING PROTEIN BET-1-RELATED"/>
    <property type="match status" value="1"/>
</dbReference>